<sequence length="65" mass="7132">MATLERKQTHPPTPTPALSTFSSRPPPLPSQQTPFLPPDAPIYLPSQVPNPPTQPTPPIEGLWRI</sequence>
<feature type="compositionally biased region" description="Pro residues" evidence="1">
    <location>
        <begin position="24"/>
        <end position="40"/>
    </location>
</feature>
<evidence type="ECO:0000313" key="2">
    <source>
        <dbReference type="EMBL" id="MPC09930.1"/>
    </source>
</evidence>
<organism evidence="2 3">
    <name type="scientific">Portunus trituberculatus</name>
    <name type="common">Swimming crab</name>
    <name type="synonym">Neptunus trituberculatus</name>
    <dbReference type="NCBI Taxonomy" id="210409"/>
    <lineage>
        <taxon>Eukaryota</taxon>
        <taxon>Metazoa</taxon>
        <taxon>Ecdysozoa</taxon>
        <taxon>Arthropoda</taxon>
        <taxon>Crustacea</taxon>
        <taxon>Multicrustacea</taxon>
        <taxon>Malacostraca</taxon>
        <taxon>Eumalacostraca</taxon>
        <taxon>Eucarida</taxon>
        <taxon>Decapoda</taxon>
        <taxon>Pleocyemata</taxon>
        <taxon>Brachyura</taxon>
        <taxon>Eubrachyura</taxon>
        <taxon>Portunoidea</taxon>
        <taxon>Portunidae</taxon>
        <taxon>Portuninae</taxon>
        <taxon>Portunus</taxon>
    </lineage>
</organism>
<protein>
    <submittedName>
        <fullName evidence="2">Uncharacterized protein</fullName>
    </submittedName>
</protein>
<gene>
    <name evidence="2" type="ORF">E2C01_002550</name>
</gene>
<dbReference type="EMBL" id="VSRR010000093">
    <property type="protein sequence ID" value="MPC09930.1"/>
    <property type="molecule type" value="Genomic_DNA"/>
</dbReference>
<keyword evidence="3" id="KW-1185">Reference proteome</keyword>
<comment type="caution">
    <text evidence="2">The sequence shown here is derived from an EMBL/GenBank/DDBJ whole genome shotgun (WGS) entry which is preliminary data.</text>
</comment>
<evidence type="ECO:0000313" key="3">
    <source>
        <dbReference type="Proteomes" id="UP000324222"/>
    </source>
</evidence>
<dbReference type="AlphaFoldDB" id="A0A5B7CKN7"/>
<evidence type="ECO:0000256" key="1">
    <source>
        <dbReference type="SAM" id="MobiDB-lite"/>
    </source>
</evidence>
<proteinExistence type="predicted"/>
<dbReference type="Proteomes" id="UP000324222">
    <property type="component" value="Unassembled WGS sequence"/>
</dbReference>
<reference evidence="2 3" key="1">
    <citation type="submission" date="2019-05" db="EMBL/GenBank/DDBJ databases">
        <title>Another draft genome of Portunus trituberculatus and its Hox gene families provides insights of decapod evolution.</title>
        <authorList>
            <person name="Jeong J.-H."/>
            <person name="Song I."/>
            <person name="Kim S."/>
            <person name="Choi T."/>
            <person name="Kim D."/>
            <person name="Ryu S."/>
            <person name="Kim W."/>
        </authorList>
    </citation>
    <scope>NUCLEOTIDE SEQUENCE [LARGE SCALE GENOMIC DNA]</scope>
    <source>
        <tissue evidence="2">Muscle</tissue>
    </source>
</reference>
<accession>A0A5B7CKN7</accession>
<name>A0A5B7CKN7_PORTR</name>
<feature type="region of interest" description="Disordered" evidence="1">
    <location>
        <begin position="1"/>
        <end position="65"/>
    </location>
</feature>
<feature type="compositionally biased region" description="Pro residues" evidence="1">
    <location>
        <begin position="48"/>
        <end position="58"/>
    </location>
</feature>